<dbReference type="InterPro" id="IPR005303">
    <property type="entry name" value="MOCOS_middle"/>
</dbReference>
<dbReference type="Proteomes" id="UP001437256">
    <property type="component" value="Unassembled WGS sequence"/>
</dbReference>
<keyword evidence="1" id="KW-0472">Membrane</keyword>
<evidence type="ECO:0000313" key="4">
    <source>
        <dbReference type="Proteomes" id="UP001437256"/>
    </source>
</evidence>
<dbReference type="EMBL" id="JBBXMP010000096">
    <property type="protein sequence ID" value="KAL0062801.1"/>
    <property type="molecule type" value="Genomic_DNA"/>
</dbReference>
<comment type="caution">
    <text evidence="3">The sequence shown here is derived from an EMBL/GenBank/DDBJ whole genome shotgun (WGS) entry which is preliminary data.</text>
</comment>
<reference evidence="3 4" key="1">
    <citation type="submission" date="2024-05" db="EMBL/GenBank/DDBJ databases">
        <title>A draft genome resource for the thread blight pathogen Marasmius tenuissimus strain MS-2.</title>
        <authorList>
            <person name="Yulfo-Soto G.E."/>
            <person name="Baruah I.K."/>
            <person name="Amoako-Attah I."/>
            <person name="Bukari Y."/>
            <person name="Meinhardt L.W."/>
            <person name="Bailey B.A."/>
            <person name="Cohen S.P."/>
        </authorList>
    </citation>
    <scope>NUCLEOTIDE SEQUENCE [LARGE SCALE GENOMIC DNA]</scope>
    <source>
        <strain evidence="3 4">MS-2</strain>
    </source>
</reference>
<dbReference type="SUPFAM" id="SSF141673">
    <property type="entry name" value="MOSC N-terminal domain-like"/>
    <property type="match status" value="1"/>
</dbReference>
<evidence type="ECO:0000256" key="1">
    <source>
        <dbReference type="SAM" id="Phobius"/>
    </source>
</evidence>
<sequence>MWSSQSVRDFDLFSTSTLGLGVFIVLSYPFLIALIKFVGTRYKKTEHDARNGSKYGQKETGNSRYENVKVSKILIHPIKSCRGTSIESSRYTPEGLEYDRTWCIIDASTNATLTAREVPKVRLIVASNGYMN</sequence>
<gene>
    <name evidence="3" type="ORF">AAF712_010339</name>
</gene>
<name>A0ABR2ZMK2_9AGAR</name>
<keyword evidence="4" id="KW-1185">Reference proteome</keyword>
<accession>A0ABR2ZMK2</accession>
<protein>
    <recommendedName>
        <fullName evidence="2">Molybdenum cofactor sulfurase middle domain-containing protein</fullName>
    </recommendedName>
</protein>
<dbReference type="Pfam" id="PF03476">
    <property type="entry name" value="MOSC_N"/>
    <property type="match status" value="1"/>
</dbReference>
<organism evidence="3 4">
    <name type="scientific">Marasmius tenuissimus</name>
    <dbReference type="NCBI Taxonomy" id="585030"/>
    <lineage>
        <taxon>Eukaryota</taxon>
        <taxon>Fungi</taxon>
        <taxon>Dikarya</taxon>
        <taxon>Basidiomycota</taxon>
        <taxon>Agaricomycotina</taxon>
        <taxon>Agaricomycetes</taxon>
        <taxon>Agaricomycetidae</taxon>
        <taxon>Agaricales</taxon>
        <taxon>Marasmiineae</taxon>
        <taxon>Marasmiaceae</taxon>
        <taxon>Marasmius</taxon>
    </lineage>
</organism>
<feature type="transmembrane region" description="Helical" evidence="1">
    <location>
        <begin position="12"/>
        <end position="35"/>
    </location>
</feature>
<keyword evidence="1" id="KW-1133">Transmembrane helix</keyword>
<evidence type="ECO:0000313" key="3">
    <source>
        <dbReference type="EMBL" id="KAL0062801.1"/>
    </source>
</evidence>
<feature type="domain" description="Molybdenum cofactor sulfurase middle" evidence="2">
    <location>
        <begin position="69"/>
        <end position="125"/>
    </location>
</feature>
<evidence type="ECO:0000259" key="2">
    <source>
        <dbReference type="Pfam" id="PF03476"/>
    </source>
</evidence>
<keyword evidence="1" id="KW-0812">Transmembrane</keyword>
<proteinExistence type="predicted"/>